<name>A0ABZ0S3M5_9BACI</name>
<keyword evidence="1" id="KW-0732">Signal</keyword>
<protein>
    <submittedName>
        <fullName evidence="3">S-layer homology domain-containing protein</fullName>
    </submittedName>
</protein>
<dbReference type="PROSITE" id="PS51272">
    <property type="entry name" value="SLH"/>
    <property type="match status" value="2"/>
</dbReference>
<evidence type="ECO:0000313" key="4">
    <source>
        <dbReference type="Proteomes" id="UP001322664"/>
    </source>
</evidence>
<feature type="domain" description="SLH" evidence="2">
    <location>
        <begin position="15"/>
        <end position="78"/>
    </location>
</feature>
<accession>A0ABZ0S3M5</accession>
<dbReference type="InterPro" id="IPR051465">
    <property type="entry name" value="Cell_Envelope_Struct_Comp"/>
</dbReference>
<dbReference type="EMBL" id="CP137624">
    <property type="protein sequence ID" value="WPK12092.1"/>
    <property type="molecule type" value="Genomic_DNA"/>
</dbReference>
<organism evidence="3 4">
    <name type="scientific">Lysinibacillus louembei</name>
    <dbReference type="NCBI Taxonomy" id="1470088"/>
    <lineage>
        <taxon>Bacteria</taxon>
        <taxon>Bacillati</taxon>
        <taxon>Bacillota</taxon>
        <taxon>Bacilli</taxon>
        <taxon>Bacillales</taxon>
        <taxon>Bacillaceae</taxon>
        <taxon>Lysinibacillus</taxon>
    </lineage>
</organism>
<dbReference type="PANTHER" id="PTHR43308">
    <property type="entry name" value="OUTER MEMBRANE PROTEIN ALPHA-RELATED"/>
    <property type="match status" value="1"/>
</dbReference>
<sequence>MLACSLPFSGTFAASPKQFQDVPPSKYFAEAVYDLSERNIISGYPDGTFKPGNTITRGQAAAIIAKMIKLDTSNVKNPGFKDVPTANGYYKAIAAMTEKGIISGYGDGRYGPNDPIKRGQMASILVKAFNLPRYEGIANPFKDVETYYFPSHGDNILILYKLGITGGTSPDKFSPNAFVTRGQAAKMLKATEELKPAMITMEASDLGLDEITLLRANQDDSDLFEGAFLKGKKGYSESKIQLIPLKEGKGKFVVVGTIANNEVYKKYYAHIKKENNELKLTLEETEDFLPTTAELSVSDGKTKEISSQSVQSISLSTMDGKKLTDNMKFKHDQYGHSVSIAIEQPGQYIATVLFANGEEVRYGIEAKTNKTSFYYDMKVVKEQLSDLFDVGATYNIGKHTIRTKDAEQIVTITRDPGTNLFRAQVTGQKEGVISIDFEHNIVEKSCDDTECYVSDWIGISVVVERVGSIANVTMRQLIDS</sequence>
<dbReference type="InterPro" id="IPR001119">
    <property type="entry name" value="SLH_dom"/>
</dbReference>
<keyword evidence="4" id="KW-1185">Reference proteome</keyword>
<dbReference type="Proteomes" id="UP001322664">
    <property type="component" value="Chromosome"/>
</dbReference>
<evidence type="ECO:0000313" key="3">
    <source>
        <dbReference type="EMBL" id="WPK12092.1"/>
    </source>
</evidence>
<dbReference type="Pfam" id="PF00395">
    <property type="entry name" value="SLH"/>
    <property type="match status" value="3"/>
</dbReference>
<evidence type="ECO:0000259" key="2">
    <source>
        <dbReference type="PROSITE" id="PS51272"/>
    </source>
</evidence>
<reference evidence="3 4" key="1">
    <citation type="submission" date="2023-09" db="EMBL/GenBank/DDBJ databases">
        <authorList>
            <person name="Page C.A."/>
            <person name="Perez-Diaz I.M."/>
        </authorList>
    </citation>
    <scope>NUCLEOTIDE SEQUENCE [LARGE SCALE GENOMIC DNA]</scope>
    <source>
        <strain evidence="3 4">Ll15</strain>
    </source>
</reference>
<proteinExistence type="predicted"/>
<evidence type="ECO:0000256" key="1">
    <source>
        <dbReference type="ARBA" id="ARBA00022729"/>
    </source>
</evidence>
<gene>
    <name evidence="3" type="ORF">R6U77_19730</name>
</gene>
<feature type="domain" description="SLH" evidence="2">
    <location>
        <begin position="80"/>
        <end position="139"/>
    </location>
</feature>
<dbReference type="RefSeq" id="WP_319836900.1">
    <property type="nucleotide sequence ID" value="NZ_CP137624.1"/>
</dbReference>